<proteinExistence type="predicted"/>
<reference evidence="14 15" key="1">
    <citation type="submission" date="2018-03" db="EMBL/GenBank/DDBJ databases">
        <title>Whole genome sequencing of Histamine producing bacteria.</title>
        <authorList>
            <person name="Butler K."/>
        </authorList>
    </citation>
    <scope>NUCLEOTIDE SEQUENCE [LARGE SCALE GENOMIC DNA]</scope>
    <source>
        <strain evidence="13 15">FS-6.1</strain>
        <strain evidence="12 14">FS-6.2</strain>
    </source>
</reference>
<evidence type="ECO:0000256" key="6">
    <source>
        <dbReference type="ARBA" id="ARBA00022801"/>
    </source>
</evidence>
<evidence type="ECO:0000313" key="12">
    <source>
        <dbReference type="EMBL" id="PSU24673.1"/>
    </source>
</evidence>
<dbReference type="Proteomes" id="UP000241405">
    <property type="component" value="Unassembled WGS sequence"/>
</dbReference>
<dbReference type="RefSeq" id="WP_107190101.1">
    <property type="nucleotide sequence ID" value="NZ_PYMN01000011.1"/>
</dbReference>
<evidence type="ECO:0000256" key="4">
    <source>
        <dbReference type="ARBA" id="ARBA00022636"/>
    </source>
</evidence>
<accession>A0A2T3JQ26</accession>
<dbReference type="InterPro" id="IPR050706">
    <property type="entry name" value="Cyclic-di-GMP_PDE-like"/>
</dbReference>
<evidence type="ECO:0000256" key="1">
    <source>
        <dbReference type="ARBA" id="ARBA00004651"/>
    </source>
</evidence>
<evidence type="ECO:0000256" key="8">
    <source>
        <dbReference type="ARBA" id="ARBA00023136"/>
    </source>
</evidence>
<name>A0A2T3JQ26_PHOPO</name>
<dbReference type="InterPro" id="IPR035919">
    <property type="entry name" value="EAL_sf"/>
</dbReference>
<protein>
    <recommendedName>
        <fullName evidence="2">cyclic-guanylate-specific phosphodiesterase</fullName>
        <ecNumber evidence="2">3.1.4.52</ecNumber>
    </recommendedName>
</protein>
<comment type="subcellular location">
    <subcellularLocation>
        <location evidence="1">Cell membrane</location>
        <topology evidence="1">Multi-pass membrane protein</topology>
    </subcellularLocation>
</comment>
<dbReference type="GO" id="GO:0071111">
    <property type="term" value="F:cyclic-guanylate-specific phosphodiesterase activity"/>
    <property type="evidence" value="ECO:0007669"/>
    <property type="project" value="UniProtKB-EC"/>
</dbReference>
<dbReference type="CDD" id="cd01948">
    <property type="entry name" value="EAL"/>
    <property type="match status" value="1"/>
</dbReference>
<dbReference type="Pfam" id="PF00563">
    <property type="entry name" value="EAL"/>
    <property type="match status" value="1"/>
</dbReference>
<evidence type="ECO:0000256" key="2">
    <source>
        <dbReference type="ARBA" id="ARBA00012282"/>
    </source>
</evidence>
<evidence type="ECO:0000256" key="5">
    <source>
        <dbReference type="ARBA" id="ARBA00022692"/>
    </source>
</evidence>
<dbReference type="InterPro" id="IPR001633">
    <property type="entry name" value="EAL_dom"/>
</dbReference>
<feature type="domain" description="EAL" evidence="11">
    <location>
        <begin position="253"/>
        <end position="507"/>
    </location>
</feature>
<dbReference type="PROSITE" id="PS50883">
    <property type="entry name" value="EAL"/>
    <property type="match status" value="1"/>
</dbReference>
<gene>
    <name evidence="13" type="ORF">C9J18_13250</name>
    <name evidence="12" type="ORF">CTM96_12080</name>
</gene>
<comment type="caution">
    <text evidence="13">The sequence shown here is derived from an EMBL/GenBank/DDBJ whole genome shotgun (WGS) entry which is preliminary data.</text>
</comment>
<evidence type="ECO:0000256" key="10">
    <source>
        <dbReference type="SAM" id="Phobius"/>
    </source>
</evidence>
<dbReference type="InterPro" id="IPR024744">
    <property type="entry name" value="CSS-motif_dom"/>
</dbReference>
<keyword evidence="3" id="KW-1003">Cell membrane</keyword>
<dbReference type="EMBL" id="PYMP01000012">
    <property type="protein sequence ID" value="PSU51153.1"/>
    <property type="molecule type" value="Genomic_DNA"/>
</dbReference>
<comment type="catalytic activity">
    <reaction evidence="9">
        <text>3',3'-c-di-GMP + H2O = 5'-phosphoguanylyl(3'-&gt;5')guanosine + H(+)</text>
        <dbReference type="Rhea" id="RHEA:24902"/>
        <dbReference type="ChEBI" id="CHEBI:15377"/>
        <dbReference type="ChEBI" id="CHEBI:15378"/>
        <dbReference type="ChEBI" id="CHEBI:58754"/>
        <dbReference type="ChEBI" id="CHEBI:58805"/>
        <dbReference type="EC" id="3.1.4.52"/>
    </reaction>
</comment>
<sequence>MIDKIKKTLIILFTLLPSLIILKLFHAGFISTLEVNAKLHATIIVNQIDSILSYGEQSNQRVLNLSADNSHCEQIYQKIRRSVLRTPYVRTTNLAQDNTIFCTSFWGPAQFNYDQTKYVDGKLLLMPGSRIKQKQPLIVVRTMKGKRVALSGIDTRYIKPLFSNSKSNSFIVSLAVGNAWITDHNVLTYNNPNKSLLDIQLVKSERYPFTVYSGLNSRSLWLTFWSQECFYIIVILITQVFFSLFCWWLLHRPRSLYLELERAIKNREFVPYAQPIVNATTKELVGIEILMRWEHPVQGLVRPDLFIPQAENSGLIIPMTHLILKETAKQLRLYKHSLPDPFHVGVNIAPQHCNSTVLSQECHSFIDEVSDGKIILVLELTEREALEVSDFTQRLFQQLKGLGCKIAIDDFGTGHSSLVNLQQIDLNYLKIDQIFVKNIGIDSTSEHLIETTVEMAKRLSLSLIAEGVETEAQAEYLQQQGVDFLQGFLFSKPIPLGDFLQNQALNVDIPVGK</sequence>
<dbReference type="Pfam" id="PF12792">
    <property type="entry name" value="CSS-motif"/>
    <property type="match status" value="1"/>
</dbReference>
<organism evidence="13 15">
    <name type="scientific">Photobacterium phosphoreum</name>
    <dbReference type="NCBI Taxonomy" id="659"/>
    <lineage>
        <taxon>Bacteria</taxon>
        <taxon>Pseudomonadati</taxon>
        <taxon>Pseudomonadota</taxon>
        <taxon>Gammaproteobacteria</taxon>
        <taxon>Vibrionales</taxon>
        <taxon>Vibrionaceae</taxon>
        <taxon>Photobacterium</taxon>
    </lineage>
</organism>
<dbReference type="AlphaFoldDB" id="A0A2T3JQ26"/>
<dbReference type="EMBL" id="PYMO01000011">
    <property type="protein sequence ID" value="PSU24673.1"/>
    <property type="molecule type" value="Genomic_DNA"/>
</dbReference>
<keyword evidence="8 10" id="KW-0472">Membrane</keyword>
<dbReference type="PANTHER" id="PTHR33121">
    <property type="entry name" value="CYCLIC DI-GMP PHOSPHODIESTERASE PDEF"/>
    <property type="match status" value="1"/>
</dbReference>
<keyword evidence="14" id="KW-1185">Reference proteome</keyword>
<dbReference type="GO" id="GO:0005886">
    <property type="term" value="C:plasma membrane"/>
    <property type="evidence" value="ECO:0007669"/>
    <property type="project" value="UniProtKB-SubCell"/>
</dbReference>
<evidence type="ECO:0000313" key="14">
    <source>
        <dbReference type="Proteomes" id="UP000241405"/>
    </source>
</evidence>
<dbReference type="Gene3D" id="3.20.20.450">
    <property type="entry name" value="EAL domain"/>
    <property type="match status" value="1"/>
</dbReference>
<feature type="transmembrane region" description="Helical" evidence="10">
    <location>
        <begin position="230"/>
        <end position="250"/>
    </location>
</feature>
<evidence type="ECO:0000256" key="3">
    <source>
        <dbReference type="ARBA" id="ARBA00022475"/>
    </source>
</evidence>
<dbReference type="SMART" id="SM00052">
    <property type="entry name" value="EAL"/>
    <property type="match status" value="1"/>
</dbReference>
<dbReference type="EC" id="3.1.4.52" evidence="2"/>
<evidence type="ECO:0000259" key="11">
    <source>
        <dbReference type="PROSITE" id="PS50883"/>
    </source>
</evidence>
<evidence type="ECO:0000256" key="9">
    <source>
        <dbReference type="ARBA" id="ARBA00034290"/>
    </source>
</evidence>
<evidence type="ECO:0000256" key="7">
    <source>
        <dbReference type="ARBA" id="ARBA00022989"/>
    </source>
</evidence>
<keyword evidence="4" id="KW-0973">c-di-GMP</keyword>
<dbReference type="PANTHER" id="PTHR33121:SF80">
    <property type="entry name" value="CYCLIC DI-GMP PHOSPHODIESTERASE PDEL"/>
    <property type="match status" value="1"/>
</dbReference>
<keyword evidence="5 10" id="KW-0812">Transmembrane</keyword>
<dbReference type="Proteomes" id="UP000241618">
    <property type="component" value="Unassembled WGS sequence"/>
</dbReference>
<keyword evidence="6" id="KW-0378">Hydrolase</keyword>
<dbReference type="SUPFAM" id="SSF141868">
    <property type="entry name" value="EAL domain-like"/>
    <property type="match status" value="1"/>
</dbReference>
<evidence type="ECO:0000313" key="15">
    <source>
        <dbReference type="Proteomes" id="UP000241618"/>
    </source>
</evidence>
<keyword evidence="7 10" id="KW-1133">Transmembrane helix</keyword>
<evidence type="ECO:0000313" key="13">
    <source>
        <dbReference type="EMBL" id="PSU51153.1"/>
    </source>
</evidence>